<proteinExistence type="predicted"/>
<sequence length="224" mass="23492">MGVQLSAGLPLFNSTPIVEEGPFMGFAGACIDFQNHLEAQAVSVEHNHLVGIKPNPIPPTVTDSVMFGQPQKKSKGVQKKGSAKGQSSTTKSPSPPYAEPVISKVLAITGAHVTTSPLLTEVPFDNQTNNVLFLDGETSLLYGRLKDDLMADSATTSLGDRLKTESPPILTRSASTFAGEQQSGKATLLLVPGAGENIVNAKQSSGHTPNCPSVMGPVLTHHEP</sequence>
<keyword evidence="3" id="KW-1185">Reference proteome</keyword>
<evidence type="ECO:0000313" key="3">
    <source>
        <dbReference type="Proteomes" id="UP001457282"/>
    </source>
</evidence>
<feature type="region of interest" description="Disordered" evidence="1">
    <location>
        <begin position="60"/>
        <end position="97"/>
    </location>
</feature>
<evidence type="ECO:0000256" key="1">
    <source>
        <dbReference type="SAM" id="MobiDB-lite"/>
    </source>
</evidence>
<comment type="caution">
    <text evidence="2">The sequence shown here is derived from an EMBL/GenBank/DDBJ whole genome shotgun (WGS) entry which is preliminary data.</text>
</comment>
<accession>A0AAW1W4X2</accession>
<organism evidence="2 3">
    <name type="scientific">Rubus argutus</name>
    <name type="common">Southern blackberry</name>
    <dbReference type="NCBI Taxonomy" id="59490"/>
    <lineage>
        <taxon>Eukaryota</taxon>
        <taxon>Viridiplantae</taxon>
        <taxon>Streptophyta</taxon>
        <taxon>Embryophyta</taxon>
        <taxon>Tracheophyta</taxon>
        <taxon>Spermatophyta</taxon>
        <taxon>Magnoliopsida</taxon>
        <taxon>eudicotyledons</taxon>
        <taxon>Gunneridae</taxon>
        <taxon>Pentapetalae</taxon>
        <taxon>rosids</taxon>
        <taxon>fabids</taxon>
        <taxon>Rosales</taxon>
        <taxon>Rosaceae</taxon>
        <taxon>Rosoideae</taxon>
        <taxon>Rosoideae incertae sedis</taxon>
        <taxon>Rubus</taxon>
    </lineage>
</organism>
<protein>
    <submittedName>
        <fullName evidence="2">Uncharacterized protein</fullName>
    </submittedName>
</protein>
<dbReference type="EMBL" id="JBEDUW010000007">
    <property type="protein sequence ID" value="KAK9914389.1"/>
    <property type="molecule type" value="Genomic_DNA"/>
</dbReference>
<gene>
    <name evidence="2" type="ORF">M0R45_038171</name>
</gene>
<feature type="compositionally biased region" description="Basic residues" evidence="1">
    <location>
        <begin position="72"/>
        <end position="82"/>
    </location>
</feature>
<evidence type="ECO:0000313" key="2">
    <source>
        <dbReference type="EMBL" id="KAK9914389.1"/>
    </source>
</evidence>
<reference evidence="2 3" key="1">
    <citation type="journal article" date="2023" name="G3 (Bethesda)">
        <title>A chromosome-length genome assembly and annotation of blackberry (Rubus argutus, cv. 'Hillquist').</title>
        <authorList>
            <person name="Bruna T."/>
            <person name="Aryal R."/>
            <person name="Dudchenko O."/>
            <person name="Sargent D.J."/>
            <person name="Mead D."/>
            <person name="Buti M."/>
            <person name="Cavallini A."/>
            <person name="Hytonen T."/>
            <person name="Andres J."/>
            <person name="Pham M."/>
            <person name="Weisz D."/>
            <person name="Mascagni F."/>
            <person name="Usai G."/>
            <person name="Natali L."/>
            <person name="Bassil N."/>
            <person name="Fernandez G.E."/>
            <person name="Lomsadze A."/>
            <person name="Armour M."/>
            <person name="Olukolu B."/>
            <person name="Poorten T."/>
            <person name="Britton C."/>
            <person name="Davik J."/>
            <person name="Ashrafi H."/>
            <person name="Aiden E.L."/>
            <person name="Borodovsky M."/>
            <person name="Worthington M."/>
        </authorList>
    </citation>
    <scope>NUCLEOTIDE SEQUENCE [LARGE SCALE GENOMIC DNA]</scope>
    <source>
        <strain evidence="2">PI 553951</strain>
    </source>
</reference>
<name>A0AAW1W4X2_RUBAR</name>
<feature type="region of interest" description="Disordered" evidence="1">
    <location>
        <begin position="201"/>
        <end position="224"/>
    </location>
</feature>
<dbReference type="AlphaFoldDB" id="A0AAW1W4X2"/>
<dbReference type="Proteomes" id="UP001457282">
    <property type="component" value="Unassembled WGS sequence"/>
</dbReference>
<feature type="compositionally biased region" description="Polar residues" evidence="1">
    <location>
        <begin position="201"/>
        <end position="211"/>
    </location>
</feature>